<name>T2MHW8_HYDVU</name>
<evidence type="ECO:0000259" key="5">
    <source>
        <dbReference type="Pfam" id="PF09743"/>
    </source>
</evidence>
<feature type="region of interest" description="Disordered" evidence="4">
    <location>
        <begin position="410"/>
        <end position="476"/>
    </location>
</feature>
<accession>T2MHW8</accession>
<dbReference type="GO" id="GO:0034976">
    <property type="term" value="P:response to endoplasmic reticulum stress"/>
    <property type="evidence" value="ECO:0007669"/>
    <property type="project" value="TreeGrafter"/>
</dbReference>
<dbReference type="GO" id="GO:0005789">
    <property type="term" value="C:endoplasmic reticulum membrane"/>
    <property type="evidence" value="ECO:0007669"/>
    <property type="project" value="TreeGrafter"/>
</dbReference>
<dbReference type="InterPro" id="IPR018611">
    <property type="entry name" value="Ufl1"/>
</dbReference>
<evidence type="ECO:0000256" key="1">
    <source>
        <dbReference type="ARBA" id="ARBA00010789"/>
    </source>
</evidence>
<feature type="domain" description="E3 UFM1-protein ligase-like C-terminal" evidence="7">
    <location>
        <begin position="675"/>
        <end position="786"/>
    </location>
</feature>
<feature type="domain" description="E3 UFM1-protein ligase 1-like N-terminal" evidence="5">
    <location>
        <begin position="15"/>
        <end position="290"/>
    </location>
</feature>
<keyword evidence="3" id="KW-0833">Ubl conjugation pathway</keyword>
<evidence type="ECO:0000259" key="6">
    <source>
        <dbReference type="Pfam" id="PF23659"/>
    </source>
</evidence>
<evidence type="ECO:0000256" key="2">
    <source>
        <dbReference type="ARBA" id="ARBA00022679"/>
    </source>
</evidence>
<gene>
    <name evidence="8" type="primary">KIAA0776</name>
</gene>
<dbReference type="PANTHER" id="PTHR31057:SF0">
    <property type="entry name" value="E3 UFM1-PROTEIN LIGASE 1"/>
    <property type="match status" value="1"/>
</dbReference>
<feature type="domain" description="E3 UFM1-protein ligase 1-like" evidence="6">
    <location>
        <begin position="549"/>
        <end position="669"/>
    </location>
</feature>
<feature type="compositionally biased region" description="Basic and acidic residues" evidence="4">
    <location>
        <begin position="419"/>
        <end position="428"/>
    </location>
</feature>
<evidence type="ECO:0000313" key="8">
    <source>
        <dbReference type="EMBL" id="CDG71694.1"/>
    </source>
</evidence>
<dbReference type="GO" id="GO:0032434">
    <property type="term" value="P:regulation of proteasomal ubiquitin-dependent protein catabolic process"/>
    <property type="evidence" value="ECO:0007669"/>
    <property type="project" value="TreeGrafter"/>
</dbReference>
<dbReference type="OrthoDB" id="10258297at2759"/>
<dbReference type="GO" id="GO:1990592">
    <property type="term" value="P:protein K69-linked ufmylation"/>
    <property type="evidence" value="ECO:0007669"/>
    <property type="project" value="TreeGrafter"/>
</dbReference>
<dbReference type="Pfam" id="PF09743">
    <property type="entry name" value="E3_UFM1_ligase"/>
    <property type="match status" value="1"/>
</dbReference>
<comment type="similarity">
    <text evidence="1">Belongs to the UFL1 family.</text>
</comment>
<reference evidence="8" key="1">
    <citation type="journal article" date="2013" name="Genome Biol. Evol.">
        <title>Punctuated emergences of genetic and phenotypic innovations in eumetazoan, bilaterian, euteleostome, and hominidae ancestors.</title>
        <authorList>
            <person name="Wenger Y."/>
            <person name="Galliot B."/>
        </authorList>
    </citation>
    <scope>NUCLEOTIDE SEQUENCE</scope>
    <source>
        <tissue evidence="8">Whole animals</tissue>
    </source>
</reference>
<evidence type="ECO:0000256" key="3">
    <source>
        <dbReference type="ARBA" id="ARBA00022786"/>
    </source>
</evidence>
<keyword evidence="2" id="KW-0808">Transferase</keyword>
<dbReference type="Pfam" id="PF25870">
    <property type="entry name" value="WHD_UFL1_5th"/>
    <property type="match status" value="1"/>
</dbReference>
<dbReference type="AlphaFoldDB" id="T2MHW8"/>
<dbReference type="InterPro" id="IPR056761">
    <property type="entry name" value="Ufl1-like_C"/>
</dbReference>
<dbReference type="PANTHER" id="PTHR31057">
    <property type="entry name" value="E3 UFM1-PROTEIN LIGASE 1"/>
    <property type="match status" value="1"/>
</dbReference>
<dbReference type="EMBL" id="HAAD01005462">
    <property type="protein sequence ID" value="CDG71694.1"/>
    <property type="molecule type" value="mRNA"/>
</dbReference>
<proteinExistence type="evidence at transcript level"/>
<dbReference type="Pfam" id="PF23659">
    <property type="entry name" value="UFL1"/>
    <property type="match status" value="1"/>
</dbReference>
<dbReference type="InterPro" id="IPR056579">
    <property type="entry name" value="Ufl1_N"/>
</dbReference>
<protein>
    <submittedName>
        <fullName evidence="8">E3 UFM1-protein ligase 1</fullName>
    </submittedName>
</protein>
<dbReference type="InterPro" id="IPR056580">
    <property type="entry name" value="Ufl1_dom"/>
</dbReference>
<feature type="non-terminal residue" evidence="8">
    <location>
        <position position="1"/>
    </location>
</feature>
<dbReference type="GO" id="GO:0061666">
    <property type="term" value="F:UFM1 ligase activity"/>
    <property type="evidence" value="ECO:0007669"/>
    <property type="project" value="InterPro"/>
</dbReference>
<organism evidence="8">
    <name type="scientific">Hydra vulgaris</name>
    <name type="common">Hydra</name>
    <name type="synonym">Hydra attenuata</name>
    <dbReference type="NCBI Taxonomy" id="6087"/>
    <lineage>
        <taxon>Eukaryota</taxon>
        <taxon>Metazoa</taxon>
        <taxon>Cnidaria</taxon>
        <taxon>Hydrozoa</taxon>
        <taxon>Hydroidolina</taxon>
        <taxon>Anthoathecata</taxon>
        <taxon>Aplanulata</taxon>
        <taxon>Hydridae</taxon>
        <taxon>Hydra</taxon>
    </lineage>
</organism>
<evidence type="ECO:0000256" key="4">
    <source>
        <dbReference type="SAM" id="MobiDB-lite"/>
    </source>
</evidence>
<dbReference type="Pfam" id="PF25041">
    <property type="entry name" value="UFL1_C"/>
    <property type="match status" value="1"/>
</dbReference>
<dbReference type="GO" id="GO:0016874">
    <property type="term" value="F:ligase activity"/>
    <property type="evidence" value="ECO:0007669"/>
    <property type="project" value="UniProtKB-KW"/>
</dbReference>
<feature type="compositionally biased region" description="Basic and acidic residues" evidence="4">
    <location>
        <begin position="443"/>
        <end position="465"/>
    </location>
</feature>
<evidence type="ECO:0000259" key="7">
    <source>
        <dbReference type="Pfam" id="PF25041"/>
    </source>
</evidence>
<keyword evidence="8" id="KW-0436">Ligase</keyword>
<sequence length="800" mass="91094">QQQKIFNMSASDWEEIKRLAADFQRAQLCESLHKLSERNCIEIVNKLIKLKLLDVIYTIDGKEYLTPQQVEKEIRDELSVHGGRINLVDLQQILNIDLSHIECRVNDLVRGDRHFILIQGQLLDKDYLDRVAEEINETLQEAGQVAIADIATSFNLSADFLLSVIETKLGTIIRGSLDPINRDVLFTSAFIARNIAKIRGIFSAVTRPVHVIQLIAQYGLPEKFFYSVLETLMNTHRLCGSIQGYHEKAIFTPDIYSKTQTNYIDSFFNQNGYIEYNTLVKLGINDGQQFMKKRFSGNILLLSSCCVNHHIIDQVDAAIQDSLLNKSFIDIKPLVPSPFSNEDTNMLLQHCLKINKNSATVFCERVVSSHAYLDHCKQLFYPLMKQKANKDIKTSPALFAELTRKEKIDVSESGTGDGKQAKKDERNKKANSGSGQKGGGGRGARESSTKKTKNKYRERLKGNEKENDENEEFADSKKISTSSQLVNFFSVEQIEEVLKSELKDCEDNEFVHEIASYLFRPLTREYQNVVKDVFVSTAGSVSLTKKNSHQDYQEKVNGLLANMKLFEKGLNLFEGETRILLIKHLLKTIGTDIVNVICELVASEHLMSLSENEVFTQDTRLKLLNKLSGDWKEVMTKLNSSLGGKDLEDFFIQLDRATDINHCDLAIKKMDKKKERQILFNHRQSLIDQLDNETDPAMGLHLACVLLFQYQTGMLLHAPGRCVPQLIAYLEKRISDSDHKILHEYQQLVIKHLVFKNKTPESECLDSTDSQDNSSKCLSEGIILIKQMVKNFKKTHQEDL</sequence>